<accession>J4U7E1</accession>
<feature type="compositionally biased region" description="Acidic residues" evidence="9">
    <location>
        <begin position="217"/>
        <end position="249"/>
    </location>
</feature>
<comment type="caution">
    <text evidence="12">The sequence shown here is derived from an EMBL/GenBank/DDBJ whole genome shotgun (WGS) entry which is preliminary data.</text>
</comment>
<protein>
    <recommendedName>
        <fullName evidence="4">Protein SQS1</fullName>
    </recommendedName>
</protein>
<evidence type="ECO:0000256" key="6">
    <source>
        <dbReference type="ARBA" id="ARBA00022664"/>
    </source>
</evidence>
<keyword evidence="6" id="KW-0507">mRNA processing</keyword>
<keyword evidence="8" id="KW-0539">Nucleus</keyword>
<feature type="compositionally biased region" description="Gly residues" evidence="9">
    <location>
        <begin position="492"/>
        <end position="502"/>
    </location>
</feature>
<feature type="region of interest" description="Disordered" evidence="9">
    <location>
        <begin position="407"/>
        <end position="436"/>
    </location>
</feature>
<evidence type="ECO:0000256" key="2">
    <source>
        <dbReference type="ARBA" id="ARBA00004496"/>
    </source>
</evidence>
<dbReference type="Pfam" id="PF01424">
    <property type="entry name" value="R3H"/>
    <property type="match status" value="1"/>
</dbReference>
<dbReference type="VEuPathDB" id="FungiDB:A1Q1_05172"/>
<evidence type="ECO:0000259" key="10">
    <source>
        <dbReference type="PROSITE" id="PS50174"/>
    </source>
</evidence>
<feature type="region of interest" description="Disordered" evidence="9">
    <location>
        <begin position="491"/>
        <end position="582"/>
    </location>
</feature>
<feature type="region of interest" description="Disordered" evidence="9">
    <location>
        <begin position="193"/>
        <end position="249"/>
    </location>
</feature>
<dbReference type="GO" id="GO:0008380">
    <property type="term" value="P:RNA splicing"/>
    <property type="evidence" value="ECO:0007669"/>
    <property type="project" value="UniProtKB-KW"/>
</dbReference>
<dbReference type="EMBL" id="ALBS01000299">
    <property type="protein sequence ID" value="EJT46215.1"/>
    <property type="molecule type" value="Genomic_DNA"/>
</dbReference>
<dbReference type="GO" id="GO:0005737">
    <property type="term" value="C:cytoplasm"/>
    <property type="evidence" value="ECO:0007669"/>
    <property type="project" value="UniProtKB-SubCell"/>
</dbReference>
<evidence type="ECO:0000256" key="1">
    <source>
        <dbReference type="ARBA" id="ARBA00004123"/>
    </source>
</evidence>
<dbReference type="InterPro" id="IPR051189">
    <property type="entry name" value="Splicing_assoc_domain"/>
</dbReference>
<dbReference type="SUPFAM" id="SSF82708">
    <property type="entry name" value="R3H domain"/>
    <property type="match status" value="1"/>
</dbReference>
<organism evidence="12 13">
    <name type="scientific">Trichosporon asahii var. asahii (strain ATCC 90039 / CBS 2479 / JCM 2466 / KCTC 7840 / NBRC 103889/ NCYC 2677 / UAMH 7654)</name>
    <name type="common">Yeast</name>
    <dbReference type="NCBI Taxonomy" id="1186058"/>
    <lineage>
        <taxon>Eukaryota</taxon>
        <taxon>Fungi</taxon>
        <taxon>Dikarya</taxon>
        <taxon>Basidiomycota</taxon>
        <taxon>Agaricomycotina</taxon>
        <taxon>Tremellomycetes</taxon>
        <taxon>Trichosporonales</taxon>
        <taxon>Trichosporonaceae</taxon>
        <taxon>Trichosporon</taxon>
    </lineage>
</organism>
<dbReference type="Gene3D" id="3.30.1370.50">
    <property type="entry name" value="R3H-like domain"/>
    <property type="match status" value="1"/>
</dbReference>
<gene>
    <name evidence="12" type="ORF">A1Q1_05172</name>
</gene>
<dbReference type="GO" id="GO:0005634">
    <property type="term" value="C:nucleus"/>
    <property type="evidence" value="ECO:0007669"/>
    <property type="project" value="UniProtKB-SubCell"/>
</dbReference>
<dbReference type="PANTHER" id="PTHR14195">
    <property type="entry name" value="G PATCH DOMAIN CONTAINING PROTEIN 2"/>
    <property type="match status" value="1"/>
</dbReference>
<dbReference type="GeneID" id="25988684"/>
<dbReference type="Proteomes" id="UP000002748">
    <property type="component" value="Unassembled WGS sequence"/>
</dbReference>
<dbReference type="KEGG" id="tasa:A1Q1_05172"/>
<evidence type="ECO:0000313" key="13">
    <source>
        <dbReference type="Proteomes" id="UP000002748"/>
    </source>
</evidence>
<reference evidence="12 13" key="1">
    <citation type="journal article" date="2012" name="Eukaryot. Cell">
        <title>Draft genome sequence of CBS 2479, the standard type strain of Trichosporon asahii.</title>
        <authorList>
            <person name="Yang R.Y."/>
            <person name="Li H.T."/>
            <person name="Zhu H."/>
            <person name="Zhou G.P."/>
            <person name="Wang M."/>
            <person name="Wang L."/>
        </authorList>
    </citation>
    <scope>NUCLEOTIDE SEQUENCE [LARGE SCALE GENOMIC DNA]</scope>
    <source>
        <strain evidence="13">ATCC 90039 / CBS 2479 / JCM 2466 / KCTC 7840 / NCYC 2677 / UAMH 7654</strain>
    </source>
</reference>
<feature type="compositionally biased region" description="Basic and acidic residues" evidence="9">
    <location>
        <begin position="32"/>
        <end position="42"/>
    </location>
</feature>
<feature type="compositionally biased region" description="Acidic residues" evidence="9">
    <location>
        <begin position="504"/>
        <end position="515"/>
    </location>
</feature>
<dbReference type="HOGENOM" id="CLU_341365_0_0_1"/>
<feature type="compositionally biased region" description="Basic residues" evidence="9">
    <location>
        <begin position="408"/>
        <end position="425"/>
    </location>
</feature>
<dbReference type="PROSITE" id="PS51061">
    <property type="entry name" value="R3H"/>
    <property type="match status" value="1"/>
</dbReference>
<evidence type="ECO:0000256" key="5">
    <source>
        <dbReference type="ARBA" id="ARBA00022490"/>
    </source>
</evidence>
<dbReference type="InterPro" id="IPR000467">
    <property type="entry name" value="G_patch_dom"/>
</dbReference>
<feature type="region of interest" description="Disordered" evidence="9">
    <location>
        <begin position="24"/>
        <end position="75"/>
    </location>
</feature>
<proteinExistence type="inferred from homology"/>
<dbReference type="OrthoDB" id="21470at2759"/>
<keyword evidence="5" id="KW-0963">Cytoplasm</keyword>
<feature type="compositionally biased region" description="Acidic residues" evidence="9">
    <location>
        <begin position="565"/>
        <end position="575"/>
    </location>
</feature>
<feature type="region of interest" description="Disordered" evidence="9">
    <location>
        <begin position="285"/>
        <end position="305"/>
    </location>
</feature>
<sequence>MGLDYNKVNASSNNYRKMQIQVEPFGPQTPRDMPDRPREQFRGRGRGIRGGIGLGRTTPSSGARTPTTGLGSGSRRHPAIILDGVVTWGGGWAPLFIKAGELFRDGEVDVKDEEDPAGDAGVLLEHWPRANDAAAFMFGSNTSVSLRCSVTVPLRKFSLPARASADRSGWINLSALSGDLVKDVVIEDTEDDIGESAPVSSAQSEDEAGPPSGLPSGDDEEPEAAMDESDTSTVTEDDTAPAAEFEDDEGLVRVVQTQVSVVQAEAVPVDDEVLIETTSAVATEVHQVPDNDATSSSPINDEEGAEDTTLALDSAADADASDLFFVDDTGADATMSYDRPLYDTTASTAPIGSAAPPTDDVEDIVFRPQLIADPVASLPSASTSRPQVSTDFELSSVYIDPRIGMSRKEKKAAKRAKRASRKSRKRQEARMRADSDVDWGSDMEAAGVVGVEVDELGERFASAGLDDEDQQLEEDVDSELDYEAMARFSRGIGFGQGTGGELGVDVETDSDEYEELPAKGKAPIRDPFRAASSNINSSDEEDDSDSDEADDSNVNSFGALQEAYDQQEESPDEDSYFQGNNTWNTEDEETWFAESMEDALDGGVMAASRKERKAVFRAVQSGTFDADLPIAPAKKDKKGSHIPPELRDMWQRDREKKAEKKREREALRMALTMAGRKATKLGSKSAAASIAHLIPGSASEVADMFDVSDDDWSGIPTRGGRVALLPLTLRQINTQITTFLLDNGKTTLPLPPMDKETRRKVHMLAELYDLKSKSKGKGNSRFPILIKLARSRMADEDKLERLLAASENAGQSFYKALYARGSGKKGPKGPSGGPSARVRDGETVGEGAEKIGEDNVGHRLLSMMGWSEGAAIGRAGGLDVPSSRTAAPAASYVPHNSFVVTRNAVITPKFARLAETITEQHSME</sequence>
<feature type="domain" description="G-patch" evidence="10">
    <location>
        <begin position="853"/>
        <end position="874"/>
    </location>
</feature>
<dbReference type="PROSITE" id="PS50174">
    <property type="entry name" value="G_PATCH"/>
    <property type="match status" value="1"/>
</dbReference>
<evidence type="ECO:0000256" key="3">
    <source>
        <dbReference type="ARBA" id="ARBA00010306"/>
    </source>
</evidence>
<dbReference type="InterPro" id="IPR034082">
    <property type="entry name" value="R3H_G-patch"/>
</dbReference>
<dbReference type="GO" id="GO:0003676">
    <property type="term" value="F:nucleic acid binding"/>
    <property type="evidence" value="ECO:0007669"/>
    <property type="project" value="UniProtKB-UniRule"/>
</dbReference>
<evidence type="ECO:0000259" key="11">
    <source>
        <dbReference type="PROSITE" id="PS51061"/>
    </source>
</evidence>
<feature type="compositionally biased region" description="Polar residues" evidence="9">
    <location>
        <begin position="57"/>
        <end position="69"/>
    </location>
</feature>
<feature type="compositionally biased region" description="Basic and acidic residues" evidence="9">
    <location>
        <begin position="426"/>
        <end position="435"/>
    </location>
</feature>
<dbReference type="AlphaFoldDB" id="J4U7E1"/>
<dbReference type="GO" id="GO:0006397">
    <property type="term" value="P:mRNA processing"/>
    <property type="evidence" value="ECO:0007669"/>
    <property type="project" value="UniProtKB-KW"/>
</dbReference>
<dbReference type="RefSeq" id="XP_014177454.1">
    <property type="nucleotide sequence ID" value="XM_014321979.1"/>
</dbReference>
<feature type="region of interest" description="Disordered" evidence="9">
    <location>
        <begin position="820"/>
        <end position="843"/>
    </location>
</feature>
<feature type="domain" description="R3H" evidence="11">
    <location>
        <begin position="726"/>
        <end position="789"/>
    </location>
</feature>
<keyword evidence="7" id="KW-0508">mRNA splicing</keyword>
<comment type="similarity">
    <text evidence="3">Belongs to the SQS1 family.</text>
</comment>
<evidence type="ECO:0000256" key="9">
    <source>
        <dbReference type="SAM" id="MobiDB-lite"/>
    </source>
</evidence>
<feature type="compositionally biased region" description="Acidic residues" evidence="9">
    <location>
        <begin position="538"/>
        <end position="551"/>
    </location>
</feature>
<evidence type="ECO:0000256" key="4">
    <source>
        <dbReference type="ARBA" id="ARBA00018964"/>
    </source>
</evidence>
<dbReference type="InterPro" id="IPR036867">
    <property type="entry name" value="R3H_dom_sf"/>
</dbReference>
<evidence type="ECO:0000256" key="8">
    <source>
        <dbReference type="ARBA" id="ARBA00023242"/>
    </source>
</evidence>
<dbReference type="InterPro" id="IPR001374">
    <property type="entry name" value="R3H_dom"/>
</dbReference>
<name>J4U7E1_TRIAS</name>
<evidence type="ECO:0000256" key="7">
    <source>
        <dbReference type="ARBA" id="ARBA00023187"/>
    </source>
</evidence>
<comment type="subcellular location">
    <subcellularLocation>
        <location evidence="2">Cytoplasm</location>
    </subcellularLocation>
    <subcellularLocation>
        <location evidence="1">Nucleus</location>
    </subcellularLocation>
</comment>
<dbReference type="CDD" id="cd02646">
    <property type="entry name" value="R3H_G-patch"/>
    <property type="match status" value="1"/>
</dbReference>
<evidence type="ECO:0000313" key="12">
    <source>
        <dbReference type="EMBL" id="EJT46215.1"/>
    </source>
</evidence>